<dbReference type="RefSeq" id="WP_307251576.1">
    <property type="nucleotide sequence ID" value="NZ_JAUSUV010000004.1"/>
</dbReference>
<name>A0AAJ1WS28_9BACL</name>
<gene>
    <name evidence="2" type="ORF">J2Z48_001075</name>
</gene>
<comment type="caution">
    <text evidence="2">The sequence shown here is derived from an EMBL/GenBank/DDBJ whole genome shotgun (WGS) entry which is preliminary data.</text>
</comment>
<dbReference type="Proteomes" id="UP001238450">
    <property type="component" value="Unassembled WGS sequence"/>
</dbReference>
<protein>
    <recommendedName>
        <fullName evidence="4">Lipoprotein</fullName>
    </recommendedName>
</protein>
<keyword evidence="1" id="KW-0732">Signal</keyword>
<reference evidence="2 3" key="1">
    <citation type="submission" date="2023-07" db="EMBL/GenBank/DDBJ databases">
        <title>Genomic Encyclopedia of Type Strains, Phase IV (KMG-IV): sequencing the most valuable type-strain genomes for metagenomic binning, comparative biology and taxonomic classification.</title>
        <authorList>
            <person name="Goeker M."/>
        </authorList>
    </citation>
    <scope>NUCLEOTIDE SEQUENCE [LARGE SCALE GENOMIC DNA]</scope>
    <source>
        <strain evidence="2 3">DSM 46876</strain>
    </source>
</reference>
<accession>A0AAJ1WS28</accession>
<dbReference type="AlphaFoldDB" id="A0AAJ1WS28"/>
<feature type="signal peptide" evidence="1">
    <location>
        <begin position="1"/>
        <end position="24"/>
    </location>
</feature>
<keyword evidence="3" id="KW-1185">Reference proteome</keyword>
<dbReference type="PROSITE" id="PS51257">
    <property type="entry name" value="PROKAR_LIPOPROTEIN"/>
    <property type="match status" value="1"/>
</dbReference>
<organism evidence="2 3">
    <name type="scientific">Croceifilum oryzae</name>
    <dbReference type="NCBI Taxonomy" id="1553429"/>
    <lineage>
        <taxon>Bacteria</taxon>
        <taxon>Bacillati</taxon>
        <taxon>Bacillota</taxon>
        <taxon>Bacilli</taxon>
        <taxon>Bacillales</taxon>
        <taxon>Thermoactinomycetaceae</taxon>
        <taxon>Croceifilum</taxon>
    </lineage>
</organism>
<dbReference type="Gene3D" id="1.20.120.570">
    <property type="entry name" value="YkyA-like"/>
    <property type="match status" value="1"/>
</dbReference>
<dbReference type="EMBL" id="JAUSUV010000004">
    <property type="protein sequence ID" value="MDQ0416903.1"/>
    <property type="molecule type" value="Genomic_DNA"/>
</dbReference>
<evidence type="ECO:0000313" key="3">
    <source>
        <dbReference type="Proteomes" id="UP001238450"/>
    </source>
</evidence>
<proteinExistence type="predicted"/>
<sequence>MKKWILALSTLVFLLTATTGCSFIKDQVNATAIADDMNKIVEKANTNDELVQKINGQYEEFGKVLQGNKITPDVAKKAQPYLDNALKDAKSYDEAVKKLASDIPKLKELVAKFTDAETKKLADQFVTDFEKSSKLEVQYSETQLKLIEADKNFLNTNGKEVAGKDLVDKHADLNKQLQTSIDEFNKSWGEFNKKVTGDKIK</sequence>
<feature type="chain" id="PRO_5042550025" description="Lipoprotein" evidence="1">
    <location>
        <begin position="25"/>
        <end position="201"/>
    </location>
</feature>
<dbReference type="InterPro" id="IPR036785">
    <property type="entry name" value="YkyA-like_sf"/>
</dbReference>
<evidence type="ECO:0008006" key="4">
    <source>
        <dbReference type="Google" id="ProtNLM"/>
    </source>
</evidence>
<evidence type="ECO:0000313" key="2">
    <source>
        <dbReference type="EMBL" id="MDQ0416903.1"/>
    </source>
</evidence>
<evidence type="ECO:0000256" key="1">
    <source>
        <dbReference type="SAM" id="SignalP"/>
    </source>
</evidence>